<feature type="compositionally biased region" description="Low complexity" evidence="1">
    <location>
        <begin position="245"/>
        <end position="263"/>
    </location>
</feature>
<protein>
    <submittedName>
        <fullName evidence="2">Uncharacterized protein</fullName>
    </submittedName>
</protein>
<reference evidence="2" key="2">
    <citation type="submission" date="2021-04" db="EMBL/GenBank/DDBJ databases">
        <authorList>
            <person name="Podell S."/>
        </authorList>
    </citation>
    <scope>NUCLEOTIDE SEQUENCE</scope>
    <source>
        <strain evidence="2">Hildebrandi</strain>
    </source>
</reference>
<accession>A0A9K3LST1</accession>
<feature type="compositionally biased region" description="Low complexity" evidence="1">
    <location>
        <begin position="137"/>
        <end position="146"/>
    </location>
</feature>
<name>A0A9K3LST1_9STRA</name>
<comment type="caution">
    <text evidence="2">The sequence shown here is derived from an EMBL/GenBank/DDBJ whole genome shotgun (WGS) entry which is preliminary data.</text>
</comment>
<dbReference type="EMBL" id="JAGRRH010000007">
    <property type="protein sequence ID" value="KAG7367507.1"/>
    <property type="molecule type" value="Genomic_DNA"/>
</dbReference>
<reference evidence="2" key="1">
    <citation type="journal article" date="2021" name="Sci. Rep.">
        <title>Diploid genomic architecture of Nitzschia inconspicua, an elite biomass production diatom.</title>
        <authorList>
            <person name="Oliver A."/>
            <person name="Podell S."/>
            <person name="Pinowska A."/>
            <person name="Traller J.C."/>
            <person name="Smith S.R."/>
            <person name="McClure R."/>
            <person name="Beliaev A."/>
            <person name="Bohutskyi P."/>
            <person name="Hill E.A."/>
            <person name="Rabines A."/>
            <person name="Zheng H."/>
            <person name="Allen L.Z."/>
            <person name="Kuo A."/>
            <person name="Grigoriev I.V."/>
            <person name="Allen A.E."/>
            <person name="Hazlebeck D."/>
            <person name="Allen E.E."/>
        </authorList>
    </citation>
    <scope>NUCLEOTIDE SEQUENCE</scope>
    <source>
        <strain evidence="2">Hildebrandi</strain>
    </source>
</reference>
<sequence>MDALMNHCGYSRERAALVLLRELQRSSGGSSTRSRTVQAIRPTDDEMFEVMKRYGLGMEEATKALIVSKAFQKELGSFGQTIRLDESVDAVRCAVDSLISRLSLDTILYESDSSADMNSDVEEEKLSIRPELRINPVSTSNSNTVSTHRKPSQQKSQKICKHFPTTTNPGKECASKNNIKATTVKSLNTSSSSSSSSFSLSTGRKRKMEEVTVSDQDDNPRRAKKTGSNVIAERTTPDQNHSTLSSRSKSDSVSSVVDAKISANTSAVTRPKRSHQSASTEKSNDPVSIPSSPSETLSAGNRPTVASSTNEPCQSST</sequence>
<evidence type="ECO:0000313" key="3">
    <source>
        <dbReference type="Proteomes" id="UP000693970"/>
    </source>
</evidence>
<feature type="compositionally biased region" description="Low complexity" evidence="1">
    <location>
        <begin position="186"/>
        <end position="202"/>
    </location>
</feature>
<feature type="compositionally biased region" description="Polar residues" evidence="1">
    <location>
        <begin position="276"/>
        <end position="317"/>
    </location>
</feature>
<evidence type="ECO:0000256" key="1">
    <source>
        <dbReference type="SAM" id="MobiDB-lite"/>
    </source>
</evidence>
<gene>
    <name evidence="2" type="ORF">IV203_030178</name>
</gene>
<organism evidence="2 3">
    <name type="scientific">Nitzschia inconspicua</name>
    <dbReference type="NCBI Taxonomy" id="303405"/>
    <lineage>
        <taxon>Eukaryota</taxon>
        <taxon>Sar</taxon>
        <taxon>Stramenopiles</taxon>
        <taxon>Ochrophyta</taxon>
        <taxon>Bacillariophyta</taxon>
        <taxon>Bacillariophyceae</taxon>
        <taxon>Bacillariophycidae</taxon>
        <taxon>Bacillariales</taxon>
        <taxon>Bacillariaceae</taxon>
        <taxon>Nitzschia</taxon>
    </lineage>
</organism>
<feature type="region of interest" description="Disordered" evidence="1">
    <location>
        <begin position="113"/>
        <end position="317"/>
    </location>
</feature>
<proteinExistence type="predicted"/>
<evidence type="ECO:0000313" key="2">
    <source>
        <dbReference type="EMBL" id="KAG7367507.1"/>
    </source>
</evidence>
<feature type="compositionally biased region" description="Polar residues" evidence="1">
    <location>
        <begin position="164"/>
        <end position="185"/>
    </location>
</feature>
<dbReference type="AlphaFoldDB" id="A0A9K3LST1"/>
<keyword evidence="3" id="KW-1185">Reference proteome</keyword>
<dbReference type="Proteomes" id="UP000693970">
    <property type="component" value="Unassembled WGS sequence"/>
</dbReference>